<evidence type="ECO:0000313" key="2">
    <source>
        <dbReference type="Proteomes" id="UP000011740"/>
    </source>
</evidence>
<comment type="caution">
    <text evidence="1">The sequence shown here is derived from an EMBL/GenBank/DDBJ whole genome shotgun (WGS) entry which is preliminary data.</text>
</comment>
<protein>
    <submittedName>
        <fullName evidence="1">Uncharacterized protein</fullName>
    </submittedName>
</protein>
<dbReference type="Proteomes" id="UP000011740">
    <property type="component" value="Unassembled WGS sequence"/>
</dbReference>
<dbReference type="STRING" id="1223523.H340_01314"/>
<name>M3B8V9_STRM1</name>
<accession>M3B8V9</accession>
<gene>
    <name evidence="1" type="ORF">H340_01314</name>
</gene>
<reference evidence="1 2" key="1">
    <citation type="journal article" date="2013" name="Genome Announc.">
        <title>Whole-Genome Shotgun Assembly and Analysis of the Genome of Streptomyces mobaraensis DSM 40847, a Strain for Industrial Production of Microbial Transglutaminase.</title>
        <authorList>
            <person name="Yang H."/>
            <person name="He T."/>
            <person name="Wu W."/>
            <person name="Zhu W."/>
            <person name="Lu B."/>
            <person name="Sun W."/>
        </authorList>
    </citation>
    <scope>NUCLEOTIDE SEQUENCE [LARGE SCALE GENOMIC DNA]</scope>
    <source>
        <strain evidence="1 2">DSM 40847</strain>
    </source>
</reference>
<sequence length="80" mass="9279">MSKSRFRSAFEERADRLQRVETRRQREFEEFLGHYDDAFTSDDDALSADEFWNGDCADCVATQDGGLLCTRLCEDLDEES</sequence>
<organism evidence="1 2">
    <name type="scientific">Streptomyces mobaraensis (strain ATCC 29032 / DSM 40847 / JCM 4168 / NBRC 13819 / NCIMB 11159 / IPCR 16-22)</name>
    <dbReference type="NCBI Taxonomy" id="1223523"/>
    <lineage>
        <taxon>Bacteria</taxon>
        <taxon>Bacillati</taxon>
        <taxon>Actinomycetota</taxon>
        <taxon>Actinomycetes</taxon>
        <taxon>Kitasatosporales</taxon>
        <taxon>Streptomycetaceae</taxon>
        <taxon>Streptomyces</taxon>
    </lineage>
</organism>
<evidence type="ECO:0000313" key="1">
    <source>
        <dbReference type="EMBL" id="EMF02443.1"/>
    </source>
</evidence>
<dbReference type="AlphaFoldDB" id="M3B8V9"/>
<dbReference type="EMBL" id="AORZ01000002">
    <property type="protein sequence ID" value="EMF02443.1"/>
    <property type="molecule type" value="Genomic_DNA"/>
</dbReference>
<proteinExistence type="predicted"/>